<sequence length="232" mass="26171">MAEKPEAQDAGFVTVKTWLPSLPFPRNEDREEIITERLVIRPWKLDDVPAVHAIRTQPEVMMWTSQARPDANMAETEAKVKLFTSPNDAGNFNFVICDKATGEMIGMGGNHRRESDVGWPELGYILRKEYWGRGLATEFLRGFLEAYRKLPRSQVELRVAATSIVPSLADGDMADELLIAEVEPSNARSHGVMKKVGFEYFTEVTEYDTHDPSKPVVLAVYRYLPARAIGSR</sequence>
<dbReference type="AlphaFoldDB" id="A0AA97PQU3"/>
<dbReference type="Proteomes" id="UP000011086">
    <property type="component" value="Unassembled WGS sequence"/>
</dbReference>
<proteinExistence type="predicted"/>
<dbReference type="EMBL" id="JH793488">
    <property type="protein sequence ID" value="ELQ43313.1"/>
    <property type="molecule type" value="Genomic_DNA"/>
</dbReference>
<evidence type="ECO:0000259" key="1">
    <source>
        <dbReference type="PROSITE" id="PS51186"/>
    </source>
</evidence>
<evidence type="ECO:0000313" key="2">
    <source>
        <dbReference type="EMBL" id="ELQ43313.1"/>
    </source>
</evidence>
<dbReference type="InterPro" id="IPR016181">
    <property type="entry name" value="Acyl_CoA_acyltransferase"/>
</dbReference>
<dbReference type="SUPFAM" id="SSF55729">
    <property type="entry name" value="Acyl-CoA N-acyltransferases (Nat)"/>
    <property type="match status" value="1"/>
</dbReference>
<organism evidence="2">
    <name type="scientific">Pyricularia oryzae (strain Y34)</name>
    <name type="common">Rice blast fungus</name>
    <name type="synonym">Magnaporthe oryzae</name>
    <dbReference type="NCBI Taxonomy" id="1143189"/>
    <lineage>
        <taxon>Eukaryota</taxon>
        <taxon>Fungi</taxon>
        <taxon>Dikarya</taxon>
        <taxon>Ascomycota</taxon>
        <taxon>Pezizomycotina</taxon>
        <taxon>Sordariomycetes</taxon>
        <taxon>Sordariomycetidae</taxon>
        <taxon>Magnaporthales</taxon>
        <taxon>Pyriculariaceae</taxon>
        <taxon>Pyricularia</taxon>
    </lineage>
</organism>
<accession>A0AA97PQU3</accession>
<dbReference type="SMR" id="A0AA97PQU3"/>
<dbReference type="GO" id="GO:0016747">
    <property type="term" value="F:acyltransferase activity, transferring groups other than amino-acyl groups"/>
    <property type="evidence" value="ECO:0007669"/>
    <property type="project" value="InterPro"/>
</dbReference>
<dbReference type="Pfam" id="PF13302">
    <property type="entry name" value="Acetyltransf_3"/>
    <property type="match status" value="1"/>
</dbReference>
<dbReference type="InterPro" id="IPR051531">
    <property type="entry name" value="N-acetyltransferase"/>
</dbReference>
<dbReference type="InterPro" id="IPR000182">
    <property type="entry name" value="GNAT_dom"/>
</dbReference>
<reference evidence="2" key="1">
    <citation type="journal article" date="2012" name="PLoS Genet.">
        <title>Comparative analysis of the genomes of two field isolates of the rice blast fungus Magnaporthe oryzae.</title>
        <authorList>
            <person name="Xue M."/>
            <person name="Yang J."/>
            <person name="Li Z."/>
            <person name="Hu S."/>
            <person name="Yao N."/>
            <person name="Dean R.A."/>
            <person name="Zhao W."/>
            <person name="Shen M."/>
            <person name="Zhang H."/>
            <person name="Li C."/>
            <person name="Liu L."/>
            <person name="Cao L."/>
            <person name="Xu X."/>
            <person name="Xing Y."/>
            <person name="Hsiang T."/>
            <person name="Zhang Z."/>
            <person name="Xu J.R."/>
            <person name="Peng Y.L."/>
        </authorList>
    </citation>
    <scope>NUCLEOTIDE SEQUENCE</scope>
    <source>
        <strain evidence="2">Y34</strain>
    </source>
</reference>
<protein>
    <recommendedName>
        <fullName evidence="1">N-acetyltransferase domain-containing protein</fullName>
    </recommendedName>
</protein>
<dbReference type="PANTHER" id="PTHR43792">
    <property type="entry name" value="GNAT FAMILY, PUTATIVE (AFU_ORTHOLOGUE AFUA_3G00765)-RELATED-RELATED"/>
    <property type="match status" value="1"/>
</dbReference>
<dbReference type="CDD" id="cd04301">
    <property type="entry name" value="NAT_SF"/>
    <property type="match status" value="1"/>
</dbReference>
<feature type="domain" description="N-acetyltransferase" evidence="1">
    <location>
        <begin position="38"/>
        <end position="227"/>
    </location>
</feature>
<dbReference type="PANTHER" id="PTHR43792:SF1">
    <property type="entry name" value="N-ACETYLTRANSFERASE DOMAIN-CONTAINING PROTEIN"/>
    <property type="match status" value="1"/>
</dbReference>
<gene>
    <name evidence="2" type="ORF">OOU_Y34scaffold00161g2</name>
</gene>
<dbReference type="PROSITE" id="PS51186">
    <property type="entry name" value="GNAT"/>
    <property type="match status" value="1"/>
</dbReference>
<dbReference type="Gene3D" id="3.40.630.30">
    <property type="match status" value="1"/>
</dbReference>
<name>A0AA97PQU3_PYRO3</name>